<proteinExistence type="predicted"/>
<keyword evidence="1" id="KW-0732">Signal</keyword>
<evidence type="ECO:0008006" key="4">
    <source>
        <dbReference type="Google" id="ProtNLM"/>
    </source>
</evidence>
<dbReference type="OrthoDB" id="9769143at2"/>
<evidence type="ECO:0000313" key="2">
    <source>
        <dbReference type="EMBL" id="ALE53063.1"/>
    </source>
</evidence>
<dbReference type="KEGG" id="tho:SP60_07585"/>
<gene>
    <name evidence="2" type="ORF">SP60_07585</name>
</gene>
<dbReference type="RefSeq" id="WP_053952054.1">
    <property type="nucleotide sequence ID" value="NZ_CP010552.1"/>
</dbReference>
<dbReference type="AlphaFoldDB" id="A0A0M4NJY8"/>
<dbReference type="Proteomes" id="UP000058020">
    <property type="component" value="Chromosome"/>
</dbReference>
<accession>A0A0M4NJY8</accession>
<feature type="chain" id="PRO_5005799011" description="Autotransporter domain-containing protein" evidence="1">
    <location>
        <begin position="24"/>
        <end position="663"/>
    </location>
</feature>
<keyword evidence="3" id="KW-1185">Reference proteome</keyword>
<evidence type="ECO:0000313" key="3">
    <source>
        <dbReference type="Proteomes" id="UP000058020"/>
    </source>
</evidence>
<dbReference type="PATRIC" id="fig|1705394.5.peg.1516"/>
<name>A0A0M4NJY8_9GAMM</name>
<reference evidence="2 3" key="1">
    <citation type="journal article" date="2015" name="Genome Announc.">
        <title>Genome Sequence of 'Candidatus Thioglobus autotrophica' Strain EF1, a Chemoautotroph from the SUP05 Clade of Marine Gammaproteobacteria.</title>
        <authorList>
            <person name="Shah V."/>
            <person name="Morris R.M."/>
        </authorList>
    </citation>
    <scope>NUCLEOTIDE SEQUENCE [LARGE SCALE GENOMIC DNA]</scope>
    <source>
        <strain evidence="2 3">EF1</strain>
    </source>
</reference>
<evidence type="ECO:0000256" key="1">
    <source>
        <dbReference type="SAM" id="SignalP"/>
    </source>
</evidence>
<protein>
    <recommendedName>
        <fullName evidence="4">Autotransporter domain-containing protein</fullName>
    </recommendedName>
</protein>
<dbReference type="STRING" id="1705394.SP60_07585"/>
<organism evidence="2 3">
    <name type="scientific">Candidatus Thioglobus autotrophicus</name>
    <dbReference type="NCBI Taxonomy" id="1705394"/>
    <lineage>
        <taxon>Bacteria</taxon>
        <taxon>Pseudomonadati</taxon>
        <taxon>Pseudomonadota</taxon>
        <taxon>Gammaproteobacteria</taxon>
        <taxon>Candidatus Pseudothioglobaceae</taxon>
        <taxon>Candidatus Thioglobus</taxon>
    </lineage>
</organism>
<dbReference type="EMBL" id="CP010552">
    <property type="protein sequence ID" value="ALE53063.1"/>
    <property type="molecule type" value="Genomic_DNA"/>
</dbReference>
<feature type="signal peptide" evidence="1">
    <location>
        <begin position="1"/>
        <end position="23"/>
    </location>
</feature>
<sequence>MKKQNLILSAALAVVFSASTAFAEAEVTGKIVHESANFTTSGIGIGAATTSTQTANSHGKDTFKQETSARIYIDGEADTLQEGATYHVELNLMRDSKGAGDYDSNESYTQRDALREAYVDAETNGYSIRAGKQQVVWGTADGMKLLDAINPTDYSEMAQNQMEDSRMPVWMLNAETDAADGGNWQFIVSEGKSSHFSGMGNESTTAATTHYSLSDSGNAFVMKGVDTITGKVNGILNVVPAMGVVARSFERAGQSLGFGHGALPGFNKASVDDFMTNQASAQNFRGICTGGSSSTASCMEKIVNTASTERGITGQTTLGAANANAQNLFSDTTAAQWTAGKANPTSTFHYMPEATFATFGQFQDIKSKYLVDHDSTPTLATRYKNTTDNGLNYSINALHGNDTNPYIDTYWTSSVDGAVLTETRSKTNDYVTNNLGDGSTVGNNTKEHAIFNMVEKLNKITQLGGSFDTAIETASLGPVVLRGEALYQKGVMSPVVTRKDRLGVDLNHGFLVESLKMVKGDRFKYVLGADMTALTNMMMSIQFIQDMNLDYVNVGNSGTADWRYTADQATMHLTNNLNKAEKNKEFYSLFFSKPFGASGEHRWNNIFMFEENDGKWNRLDAEFSIDDDTQATVEYNKYWGDENTQFGQLEKSSNIQVGVKYSF</sequence>